<keyword evidence="2" id="KW-1185">Reference proteome</keyword>
<sequence length="340" mass="38328">MPAETSFPQFCRLPPELRLQILEHHRDSLGRNHFFRNATLLYHDGNSQSTFHSSTLYDCRSLQDSSDIKNDAPDDDPAMADCIYTNDGLASERIPLYHDFRRWNSHSEPGPIRAEPAFYHGWANFATDVFTFTDTSMDVVPSPSIAAPNRGAVSPLDYRAHWFWRVQKLALEVGQDSLTFGYGLSEYDKEMLRRTTSALKTVYIVIDPTDIAHAASQDGTAPFCVTSPFWRCRCVAKPPFRTLVDGFVAPEDYLVAGGQGQSASTKKCEDRHGRYNLHAALRLATRLRGELEAVLREKPAGGGAVGGGRRRPVEVLVVFSENKGWWNRRWGAVARRPMWH</sequence>
<name>A0ABR1SRD6_9PEZI</name>
<dbReference type="Proteomes" id="UP001396898">
    <property type="component" value="Unassembled WGS sequence"/>
</dbReference>
<organism evidence="1 2">
    <name type="scientific">Apiospora marii</name>
    <dbReference type="NCBI Taxonomy" id="335849"/>
    <lineage>
        <taxon>Eukaryota</taxon>
        <taxon>Fungi</taxon>
        <taxon>Dikarya</taxon>
        <taxon>Ascomycota</taxon>
        <taxon>Pezizomycotina</taxon>
        <taxon>Sordariomycetes</taxon>
        <taxon>Xylariomycetidae</taxon>
        <taxon>Amphisphaeriales</taxon>
        <taxon>Apiosporaceae</taxon>
        <taxon>Apiospora</taxon>
    </lineage>
</organism>
<evidence type="ECO:0000313" key="1">
    <source>
        <dbReference type="EMBL" id="KAK8036396.1"/>
    </source>
</evidence>
<dbReference type="EMBL" id="JAQQWI010000004">
    <property type="protein sequence ID" value="KAK8036396.1"/>
    <property type="molecule type" value="Genomic_DNA"/>
</dbReference>
<gene>
    <name evidence="1" type="ORF">PG991_001533</name>
</gene>
<proteinExistence type="predicted"/>
<accession>A0ABR1SRD6</accession>
<reference evidence="1 2" key="1">
    <citation type="submission" date="2023-01" db="EMBL/GenBank/DDBJ databases">
        <title>Analysis of 21 Apiospora genomes using comparative genomics revels a genus with tremendous synthesis potential of carbohydrate active enzymes and secondary metabolites.</title>
        <authorList>
            <person name="Sorensen T."/>
        </authorList>
    </citation>
    <scope>NUCLEOTIDE SEQUENCE [LARGE SCALE GENOMIC DNA]</scope>
    <source>
        <strain evidence="1 2">CBS 20057</strain>
    </source>
</reference>
<comment type="caution">
    <text evidence="1">The sequence shown here is derived from an EMBL/GenBank/DDBJ whole genome shotgun (WGS) entry which is preliminary data.</text>
</comment>
<protein>
    <submittedName>
        <fullName evidence="1">Uncharacterized protein</fullName>
    </submittedName>
</protein>
<evidence type="ECO:0000313" key="2">
    <source>
        <dbReference type="Proteomes" id="UP001396898"/>
    </source>
</evidence>